<dbReference type="InterPro" id="IPR019734">
    <property type="entry name" value="TPR_rpt"/>
</dbReference>
<evidence type="ECO:0000313" key="5">
    <source>
        <dbReference type="EMBL" id="MFD2744095.1"/>
    </source>
</evidence>
<accession>A0ABW5UEU6</accession>
<reference evidence="6" key="1">
    <citation type="journal article" date="2019" name="Int. J. Syst. Evol. Microbiol.">
        <title>The Global Catalogue of Microorganisms (GCM) 10K type strain sequencing project: providing services to taxonomists for standard genome sequencing and annotation.</title>
        <authorList>
            <consortium name="The Broad Institute Genomics Platform"/>
            <consortium name="The Broad Institute Genome Sequencing Center for Infectious Disease"/>
            <person name="Wu L."/>
            <person name="Ma J."/>
        </authorList>
    </citation>
    <scope>NUCLEOTIDE SEQUENCE [LARGE SCALE GENOMIC DNA]</scope>
    <source>
        <strain evidence="6">KCTC 42247</strain>
    </source>
</reference>
<evidence type="ECO:0000256" key="2">
    <source>
        <dbReference type="ARBA" id="ARBA00022803"/>
    </source>
</evidence>
<dbReference type="PROSITE" id="PS50005">
    <property type="entry name" value="TPR"/>
    <property type="match status" value="1"/>
</dbReference>
<gene>
    <name evidence="5" type="ORF">ACFSQ6_11910</name>
</gene>
<comment type="caution">
    <text evidence="5">The sequence shown here is derived from an EMBL/GenBank/DDBJ whole genome shotgun (WGS) entry which is preliminary data.</text>
</comment>
<keyword evidence="1" id="KW-0677">Repeat</keyword>
<feature type="repeat" description="TPR" evidence="3">
    <location>
        <begin position="265"/>
        <end position="298"/>
    </location>
</feature>
<organism evidence="5 6">
    <name type="scientific">Sphingobacterium populi</name>
    <dbReference type="NCBI Taxonomy" id="1812824"/>
    <lineage>
        <taxon>Bacteria</taxon>
        <taxon>Pseudomonadati</taxon>
        <taxon>Bacteroidota</taxon>
        <taxon>Sphingobacteriia</taxon>
        <taxon>Sphingobacteriales</taxon>
        <taxon>Sphingobacteriaceae</taxon>
        <taxon>Sphingobacterium</taxon>
    </lineage>
</organism>
<dbReference type="Proteomes" id="UP001597418">
    <property type="component" value="Unassembled WGS sequence"/>
</dbReference>
<keyword evidence="4" id="KW-0732">Signal</keyword>
<dbReference type="SUPFAM" id="SSF48452">
    <property type="entry name" value="TPR-like"/>
    <property type="match status" value="1"/>
</dbReference>
<sequence length="390" mass="43343">MNIKKSLIITGALAISMSTVFAQTGNLRKAKSAYTKYEELGGAEAGELSAKMLKDGIEPIEEAIVHDKTKDNPETWTVYSLIYSNLAFAEKNNEYADKAINGIAKAAELDSDKKNEDNINAVKVNLRNFYQTTGYEEWKQENYKGAAEEFDKGLALMPGDTTLIYFGALAAIQTQDYPTAIKKYEALLPHEDHSEYKMIRADLPKLYLSTGDTTKALEYADAAAKAFPEDNDIVMQNIELNLITGNEEKIISGIESQLERDASNKTLHYYLGTAYASNNDDEKALASYKKALEIDPDYVEANLNTAAIIMNMANQALMDLNADKTVSDTDYNTRVETIKADMGKAVPYLEKALTVDPKNTNALSNLKSYYNFIQDEDKANEVQARLEAAR</sequence>
<dbReference type="EMBL" id="JBHUMB010000014">
    <property type="protein sequence ID" value="MFD2744095.1"/>
    <property type="molecule type" value="Genomic_DNA"/>
</dbReference>
<feature type="signal peptide" evidence="4">
    <location>
        <begin position="1"/>
        <end position="22"/>
    </location>
</feature>
<dbReference type="SMART" id="SM00028">
    <property type="entry name" value="TPR"/>
    <property type="match status" value="2"/>
</dbReference>
<dbReference type="Pfam" id="PF00515">
    <property type="entry name" value="TPR_1"/>
    <property type="match status" value="1"/>
</dbReference>
<dbReference type="InterPro" id="IPR050498">
    <property type="entry name" value="Ycf3"/>
</dbReference>
<keyword evidence="2 3" id="KW-0802">TPR repeat</keyword>
<dbReference type="Gene3D" id="1.25.40.10">
    <property type="entry name" value="Tetratricopeptide repeat domain"/>
    <property type="match status" value="2"/>
</dbReference>
<dbReference type="PROSITE" id="PS50293">
    <property type="entry name" value="TPR_REGION"/>
    <property type="match status" value="1"/>
</dbReference>
<evidence type="ECO:0000313" key="6">
    <source>
        <dbReference type="Proteomes" id="UP001597418"/>
    </source>
</evidence>
<dbReference type="Pfam" id="PF13432">
    <property type="entry name" value="TPR_16"/>
    <property type="match status" value="1"/>
</dbReference>
<feature type="chain" id="PRO_5046126647" evidence="4">
    <location>
        <begin position="23"/>
        <end position="390"/>
    </location>
</feature>
<dbReference type="InterPro" id="IPR011990">
    <property type="entry name" value="TPR-like_helical_dom_sf"/>
</dbReference>
<dbReference type="PANTHER" id="PTHR44858:SF1">
    <property type="entry name" value="UDP-N-ACETYLGLUCOSAMINE--PEPTIDE N-ACETYLGLUCOSAMINYLTRANSFERASE SPINDLY-RELATED"/>
    <property type="match status" value="1"/>
</dbReference>
<protein>
    <submittedName>
        <fullName evidence="5">Tetratricopeptide repeat protein</fullName>
    </submittedName>
</protein>
<evidence type="ECO:0000256" key="3">
    <source>
        <dbReference type="PROSITE-ProRule" id="PRU00339"/>
    </source>
</evidence>
<evidence type="ECO:0000256" key="1">
    <source>
        <dbReference type="ARBA" id="ARBA00022737"/>
    </source>
</evidence>
<dbReference type="Pfam" id="PF13181">
    <property type="entry name" value="TPR_8"/>
    <property type="match status" value="1"/>
</dbReference>
<name>A0ABW5UEU6_9SPHI</name>
<proteinExistence type="predicted"/>
<dbReference type="RefSeq" id="WP_066750753.1">
    <property type="nucleotide sequence ID" value="NZ_JBHUMB010000014.1"/>
</dbReference>
<evidence type="ECO:0000256" key="4">
    <source>
        <dbReference type="SAM" id="SignalP"/>
    </source>
</evidence>
<dbReference type="PANTHER" id="PTHR44858">
    <property type="entry name" value="TETRATRICOPEPTIDE REPEAT PROTEIN 6"/>
    <property type="match status" value="1"/>
</dbReference>
<keyword evidence="6" id="KW-1185">Reference proteome</keyword>